<sequence>MIFDPVAGGFQPSRVKINQNQGTTSIGKKIRAIANGVVSTDVYNDPLNYDFGKGDYYVNEGTFKGLFLVGYDYRNEKLRVFASKYGAAENTYQTTLDHLIQEDFKGHEVLGGVEDYITWVNSFVLTKNGDDVALHRFDFSQSSVNGYLPNKHIVVARKKMPEMMNQIGIRYRNGAGFWYFASGRKLYRFSNSGFDVQEVLTLPNDGTGDITAWNFDYSPAGQFKYIIVATYNPSSTKEFKGSVYTYAINGTTPLNVETEVTHKVVDLKAGYLPY</sequence>
<evidence type="ECO:0000313" key="2">
    <source>
        <dbReference type="Proteomes" id="UP001363035"/>
    </source>
</evidence>
<proteinExistence type="predicted"/>
<gene>
    <name evidence="1" type="ORF">VJ786_11450</name>
</gene>
<accession>A0ABU8I704</accession>
<protein>
    <submittedName>
        <fullName evidence="1">Uncharacterized protein</fullName>
    </submittedName>
</protein>
<evidence type="ECO:0000313" key="1">
    <source>
        <dbReference type="EMBL" id="MEI5985514.1"/>
    </source>
</evidence>
<dbReference type="Proteomes" id="UP001363035">
    <property type="component" value="Unassembled WGS sequence"/>
</dbReference>
<reference evidence="1 2" key="1">
    <citation type="submission" date="2024-01" db="EMBL/GenBank/DDBJ databases">
        <title>Sphingobacterium tenebrionis sp. nov., a novel endophyte isolated from tenebrio molitor intestines.</title>
        <authorList>
            <person name="Zhang C."/>
        </authorList>
    </citation>
    <scope>NUCLEOTIDE SEQUENCE [LARGE SCALE GENOMIC DNA]</scope>
    <source>
        <strain evidence="1 2">PU5-4</strain>
    </source>
</reference>
<comment type="caution">
    <text evidence="1">The sequence shown here is derived from an EMBL/GenBank/DDBJ whole genome shotgun (WGS) entry which is preliminary data.</text>
</comment>
<keyword evidence="2" id="KW-1185">Reference proteome</keyword>
<name>A0ABU8I704_9SPHI</name>
<dbReference type="RefSeq" id="WP_099367622.1">
    <property type="nucleotide sequence ID" value="NZ_JAYLLN010000028.1"/>
</dbReference>
<organism evidence="1 2">
    <name type="scientific">Sphingobacterium tenebrionis</name>
    <dbReference type="NCBI Taxonomy" id="3111775"/>
    <lineage>
        <taxon>Bacteria</taxon>
        <taxon>Pseudomonadati</taxon>
        <taxon>Bacteroidota</taxon>
        <taxon>Sphingobacteriia</taxon>
        <taxon>Sphingobacteriales</taxon>
        <taxon>Sphingobacteriaceae</taxon>
        <taxon>Sphingobacterium</taxon>
    </lineage>
</organism>
<dbReference type="EMBL" id="JAYLLN010000028">
    <property type="protein sequence ID" value="MEI5985514.1"/>
    <property type="molecule type" value="Genomic_DNA"/>
</dbReference>